<dbReference type="InterPro" id="IPR004165">
    <property type="entry name" value="CoA_trans_fam_I"/>
</dbReference>
<dbReference type="Proteomes" id="UP000823201">
    <property type="component" value="Unassembled WGS sequence"/>
</dbReference>
<name>A0ABS2QBX2_9BACL</name>
<dbReference type="InterPro" id="IPR037171">
    <property type="entry name" value="NagB/RpiA_transferase-like"/>
</dbReference>
<reference evidence="1 2" key="1">
    <citation type="submission" date="2021-01" db="EMBL/GenBank/DDBJ databases">
        <title>Genomic Encyclopedia of Type Strains, Phase IV (KMG-IV): sequencing the most valuable type-strain genomes for metagenomic binning, comparative biology and taxonomic classification.</title>
        <authorList>
            <person name="Goeker M."/>
        </authorList>
    </citation>
    <scope>NUCLEOTIDE SEQUENCE [LARGE SCALE GENOMIC DNA]</scope>
    <source>
        <strain evidence="1 2">DSM 100968</strain>
    </source>
</reference>
<dbReference type="GO" id="GO:0008260">
    <property type="term" value="F:succinyl-CoA:3-oxo-acid CoA-transferase activity"/>
    <property type="evidence" value="ECO:0007669"/>
    <property type="project" value="UniProtKB-EC"/>
</dbReference>
<dbReference type="Pfam" id="PF01144">
    <property type="entry name" value="CoA_trans"/>
    <property type="match status" value="1"/>
</dbReference>
<evidence type="ECO:0000313" key="1">
    <source>
        <dbReference type="EMBL" id="MBM7658920.1"/>
    </source>
</evidence>
<keyword evidence="1" id="KW-0808">Transferase</keyword>
<keyword evidence="2" id="KW-1185">Reference proteome</keyword>
<dbReference type="RefSeq" id="WP_205007465.1">
    <property type="nucleotide sequence ID" value="NZ_CBCRXA010000022.1"/>
</dbReference>
<dbReference type="EMBL" id="JAFBEV010000027">
    <property type="protein sequence ID" value="MBM7658920.1"/>
    <property type="molecule type" value="Genomic_DNA"/>
</dbReference>
<sequence length="219" mass="23709">MNTLKEVIARRAAAELEAGSIVNLGIGIPTLITQYVPPDSIFFHTENGLLGVGALEPNDYDPLRVNAGKLPVGELKGASYFDSAASFGMIRGGHISVAVLGALQVDAQGLVANWAVPNQNIIGVGGAMDLLVGAKKVIITMLHTTKNNQPKLIASCTCPVTSIRPADLVITERAVFRRLENTWYLTEILEGNSLDTIRRDTAFAFDILLNFRERKERPL</sequence>
<accession>A0ABS2QBX2</accession>
<proteinExistence type="predicted"/>
<dbReference type="Gene3D" id="3.40.1080.10">
    <property type="entry name" value="Glutaconate Coenzyme A-transferase"/>
    <property type="match status" value="1"/>
</dbReference>
<dbReference type="EC" id="2.8.3.5" evidence="1"/>
<comment type="caution">
    <text evidence="1">The sequence shown here is derived from an EMBL/GenBank/DDBJ whole genome shotgun (WGS) entry which is preliminary data.</text>
</comment>
<protein>
    <submittedName>
        <fullName evidence="1">3-oxoacid CoA-transferase</fullName>
        <ecNumber evidence="1">2.8.3.5</ecNumber>
    </submittedName>
</protein>
<dbReference type="SMART" id="SM00882">
    <property type="entry name" value="CoA_trans"/>
    <property type="match status" value="1"/>
</dbReference>
<dbReference type="PANTHER" id="PTHR13707:SF57">
    <property type="entry name" value="SUCCINYL-COA:3-KETOACID COENZYME A TRANSFERASE SUBUNIT B-RELATED"/>
    <property type="match status" value="1"/>
</dbReference>
<evidence type="ECO:0000313" key="2">
    <source>
        <dbReference type="Proteomes" id="UP000823201"/>
    </source>
</evidence>
<gene>
    <name evidence="1" type="ORF">JOC27_002383</name>
</gene>
<organism evidence="1 2">
    <name type="scientific">Sporolactobacillus spathodeae</name>
    <dbReference type="NCBI Taxonomy" id="1465502"/>
    <lineage>
        <taxon>Bacteria</taxon>
        <taxon>Bacillati</taxon>
        <taxon>Bacillota</taxon>
        <taxon>Bacilli</taxon>
        <taxon>Bacillales</taxon>
        <taxon>Sporolactobacillaceae</taxon>
        <taxon>Sporolactobacillus</taxon>
    </lineage>
</organism>
<dbReference type="PANTHER" id="PTHR13707">
    <property type="entry name" value="KETOACID-COENZYME A TRANSFERASE"/>
    <property type="match status" value="1"/>
</dbReference>
<dbReference type="SUPFAM" id="SSF100950">
    <property type="entry name" value="NagB/RpiA/CoA transferase-like"/>
    <property type="match status" value="1"/>
</dbReference>